<comment type="caution">
    <text evidence="6">The sequence shown here is derived from an EMBL/GenBank/DDBJ whole genome shotgun (WGS) entry which is preliminary data.</text>
</comment>
<comment type="cofactor">
    <cofactor evidence="1">
        <name>pyridoxal 5'-phosphate</name>
        <dbReference type="ChEBI" id="CHEBI:597326"/>
    </cofactor>
</comment>
<feature type="domain" description="Aminotransferase class I/classII large" evidence="5">
    <location>
        <begin position="41"/>
        <end position="376"/>
    </location>
</feature>
<dbReference type="InterPro" id="IPR004839">
    <property type="entry name" value="Aminotransferase_I/II_large"/>
</dbReference>
<keyword evidence="2" id="KW-0032">Aminotransferase</keyword>
<evidence type="ECO:0000313" key="7">
    <source>
        <dbReference type="Proteomes" id="UP000322499"/>
    </source>
</evidence>
<protein>
    <submittedName>
        <fullName evidence="6">DNA-binding transcriptional MocR family regulator</fullName>
    </submittedName>
</protein>
<dbReference type="InterPro" id="IPR015422">
    <property type="entry name" value="PyrdxlP-dep_Trfase_small"/>
</dbReference>
<keyword evidence="3" id="KW-0808">Transferase</keyword>
<proteinExistence type="predicted"/>
<dbReference type="Proteomes" id="UP000322499">
    <property type="component" value="Unassembled WGS sequence"/>
</dbReference>
<reference evidence="6 7" key="1">
    <citation type="submission" date="2019-07" db="EMBL/GenBank/DDBJ databases">
        <title>Genomic Encyclopedia of Archaeal and Bacterial Type Strains, Phase II (KMG-II): from individual species to whole genera.</title>
        <authorList>
            <person name="Goeker M."/>
        </authorList>
    </citation>
    <scope>NUCLEOTIDE SEQUENCE [LARGE SCALE GENOMIC DNA]</scope>
    <source>
        <strain evidence="6 7">DSM 46842</strain>
    </source>
</reference>
<gene>
    <name evidence="6" type="ORF">BD833_11054</name>
</gene>
<dbReference type="RefSeq" id="WP_243737695.1">
    <property type="nucleotide sequence ID" value="NZ_VNHW01000010.1"/>
</dbReference>
<dbReference type="InterPro" id="IPR015421">
    <property type="entry name" value="PyrdxlP-dep_Trfase_major"/>
</dbReference>
<dbReference type="GO" id="GO:1901605">
    <property type="term" value="P:alpha-amino acid metabolic process"/>
    <property type="evidence" value="ECO:0007669"/>
    <property type="project" value="TreeGrafter"/>
</dbReference>
<dbReference type="AlphaFoldDB" id="A0A5S5CQM7"/>
<dbReference type="Gene3D" id="3.40.640.10">
    <property type="entry name" value="Type I PLP-dependent aspartate aminotransferase-like (Major domain)"/>
    <property type="match status" value="1"/>
</dbReference>
<dbReference type="GO" id="GO:0030170">
    <property type="term" value="F:pyridoxal phosphate binding"/>
    <property type="evidence" value="ECO:0007669"/>
    <property type="project" value="InterPro"/>
</dbReference>
<dbReference type="PANTHER" id="PTHR42790:SF19">
    <property type="entry name" value="KYNURENINE_ALPHA-AMINOADIPATE AMINOTRANSFERASE, MITOCHONDRIAL"/>
    <property type="match status" value="1"/>
</dbReference>
<name>A0A5S5CQM7_9ACTN</name>
<keyword evidence="7" id="KW-1185">Reference proteome</keyword>
<dbReference type="SUPFAM" id="SSF53383">
    <property type="entry name" value="PLP-dependent transferases"/>
    <property type="match status" value="1"/>
</dbReference>
<evidence type="ECO:0000256" key="3">
    <source>
        <dbReference type="ARBA" id="ARBA00022679"/>
    </source>
</evidence>
<keyword evidence="4" id="KW-0663">Pyridoxal phosphate</keyword>
<keyword evidence="6" id="KW-0238">DNA-binding</keyword>
<dbReference type="Pfam" id="PF00155">
    <property type="entry name" value="Aminotran_1_2"/>
    <property type="match status" value="1"/>
</dbReference>
<dbReference type="GO" id="GO:0008483">
    <property type="term" value="F:transaminase activity"/>
    <property type="evidence" value="ECO:0007669"/>
    <property type="project" value="UniProtKB-KW"/>
</dbReference>
<dbReference type="GO" id="GO:0003677">
    <property type="term" value="F:DNA binding"/>
    <property type="evidence" value="ECO:0007669"/>
    <property type="project" value="UniProtKB-KW"/>
</dbReference>
<sequence length="385" mass="41509">MTGPRTTQTPETAPSPAPPPAAISFARGAPSTDIVDVEGLKQAAVAAFDTDPAGLTGYGTAIGYVPLRRWIAEKHGVPEDHVLVTNGSMQADAFLFDELVTPGVAVVTERPTYDRTLLGLKTRGGDLHLVTLEEDGVAVDEIEQLLRGGLRPAFAHVIPNFQNPAGYTLSLEKRRRLLELAHEFDFVVFEDDPYVDIRFSGEPLPRMLELDGGAESTHVVYACSFSKTVCPGIRVGYLVGPPALIDRIRVRATNTYIAPNMVAQGTVFQFVTGPRYAGALETVKSALAERVGALDEALRRHLPRASFRRPEGGYFLWVTLPAGEGHDVARIAREAAARGVAIVPGTDFLLEGGENAFRLAFSAVQTDQVDEGVRRLAEAIEAARA</sequence>
<dbReference type="CDD" id="cd00609">
    <property type="entry name" value="AAT_like"/>
    <property type="match status" value="1"/>
</dbReference>
<evidence type="ECO:0000256" key="4">
    <source>
        <dbReference type="ARBA" id="ARBA00022898"/>
    </source>
</evidence>
<evidence type="ECO:0000256" key="1">
    <source>
        <dbReference type="ARBA" id="ARBA00001933"/>
    </source>
</evidence>
<dbReference type="PANTHER" id="PTHR42790">
    <property type="entry name" value="AMINOTRANSFERASE"/>
    <property type="match status" value="1"/>
</dbReference>
<evidence type="ECO:0000256" key="2">
    <source>
        <dbReference type="ARBA" id="ARBA00022576"/>
    </source>
</evidence>
<organism evidence="6 7">
    <name type="scientific">Blastococcus xanthinilyticus</name>
    <dbReference type="NCBI Taxonomy" id="1564164"/>
    <lineage>
        <taxon>Bacteria</taxon>
        <taxon>Bacillati</taxon>
        <taxon>Actinomycetota</taxon>
        <taxon>Actinomycetes</taxon>
        <taxon>Geodermatophilales</taxon>
        <taxon>Geodermatophilaceae</taxon>
        <taxon>Blastococcus</taxon>
    </lineage>
</organism>
<evidence type="ECO:0000259" key="5">
    <source>
        <dbReference type="Pfam" id="PF00155"/>
    </source>
</evidence>
<dbReference type="InterPro" id="IPR015424">
    <property type="entry name" value="PyrdxlP-dep_Trfase"/>
</dbReference>
<dbReference type="InterPro" id="IPR050859">
    <property type="entry name" value="Class-I_PLP-dep_aminotransf"/>
</dbReference>
<dbReference type="EMBL" id="VNHW01000010">
    <property type="protein sequence ID" value="TYP86167.1"/>
    <property type="molecule type" value="Genomic_DNA"/>
</dbReference>
<accession>A0A5S5CQM7</accession>
<evidence type="ECO:0000313" key="6">
    <source>
        <dbReference type="EMBL" id="TYP86167.1"/>
    </source>
</evidence>
<dbReference type="Gene3D" id="3.90.1150.10">
    <property type="entry name" value="Aspartate Aminotransferase, domain 1"/>
    <property type="match status" value="1"/>
</dbReference>